<name>A0A520N748_9GAMM</name>
<sequence>MNKEFNKIFKEIPDFLSILGFVDAYLDKDNSEWVIEFMPSTKLTHSNGTIIQGGFVSGMIDASMSQFIMYESDGKALPLTLDIDIKFLKSCKPNIKTIAKSKIIRKGKSIAFTNGELYQNDTLVAIGSATNKIIHI</sequence>
<evidence type="ECO:0000313" key="3">
    <source>
        <dbReference type="Proteomes" id="UP000315283"/>
    </source>
</evidence>
<evidence type="ECO:0000259" key="1">
    <source>
        <dbReference type="Pfam" id="PF03061"/>
    </source>
</evidence>
<protein>
    <submittedName>
        <fullName evidence="2">PaaI family thioesterase</fullName>
    </submittedName>
</protein>
<dbReference type="CDD" id="cd03443">
    <property type="entry name" value="PaaI_thioesterase"/>
    <property type="match status" value="1"/>
</dbReference>
<dbReference type="AlphaFoldDB" id="A0A520N748"/>
<gene>
    <name evidence="2" type="ORF">EVA97_00075</name>
</gene>
<dbReference type="GO" id="GO:0016790">
    <property type="term" value="F:thiolester hydrolase activity"/>
    <property type="evidence" value="ECO:0007669"/>
    <property type="project" value="UniProtKB-ARBA"/>
</dbReference>
<organism evidence="2 3">
    <name type="scientific">SAR86 cluster bacterium</name>
    <dbReference type="NCBI Taxonomy" id="2030880"/>
    <lineage>
        <taxon>Bacteria</taxon>
        <taxon>Pseudomonadati</taxon>
        <taxon>Pseudomonadota</taxon>
        <taxon>Gammaproteobacteria</taxon>
        <taxon>SAR86 cluster</taxon>
    </lineage>
</organism>
<dbReference type="SUPFAM" id="SSF54637">
    <property type="entry name" value="Thioesterase/thiol ester dehydrase-isomerase"/>
    <property type="match status" value="1"/>
</dbReference>
<accession>A0A520N748</accession>
<dbReference type="EMBL" id="SHBJ01000001">
    <property type="protein sequence ID" value="RZO29272.1"/>
    <property type="molecule type" value="Genomic_DNA"/>
</dbReference>
<dbReference type="Proteomes" id="UP000315283">
    <property type="component" value="Unassembled WGS sequence"/>
</dbReference>
<dbReference type="InterPro" id="IPR006683">
    <property type="entry name" value="Thioestr_dom"/>
</dbReference>
<reference evidence="2 3" key="1">
    <citation type="submission" date="2019-02" db="EMBL/GenBank/DDBJ databases">
        <title>Prokaryotic population dynamics and viral predation in marine succession experiment using metagenomics: the confinement effect.</title>
        <authorList>
            <person name="Haro-Moreno J.M."/>
            <person name="Rodriguez-Valera F."/>
            <person name="Lopez-Perez M."/>
        </authorList>
    </citation>
    <scope>NUCLEOTIDE SEQUENCE [LARGE SCALE GENOMIC DNA]</scope>
    <source>
        <strain evidence="2">MED-G164</strain>
    </source>
</reference>
<evidence type="ECO:0000313" key="2">
    <source>
        <dbReference type="EMBL" id="RZO29272.1"/>
    </source>
</evidence>
<comment type="caution">
    <text evidence="2">The sequence shown here is derived from an EMBL/GenBank/DDBJ whole genome shotgun (WGS) entry which is preliminary data.</text>
</comment>
<proteinExistence type="predicted"/>
<dbReference type="Gene3D" id="3.10.129.10">
    <property type="entry name" value="Hotdog Thioesterase"/>
    <property type="match status" value="1"/>
</dbReference>
<feature type="domain" description="Thioesterase" evidence="1">
    <location>
        <begin position="53"/>
        <end position="124"/>
    </location>
</feature>
<dbReference type="Pfam" id="PF03061">
    <property type="entry name" value="4HBT"/>
    <property type="match status" value="1"/>
</dbReference>
<dbReference type="InterPro" id="IPR029069">
    <property type="entry name" value="HotDog_dom_sf"/>
</dbReference>